<comment type="caution">
    <text evidence="2">The sequence shown here is derived from an EMBL/GenBank/DDBJ whole genome shotgun (WGS) entry which is preliminary data.</text>
</comment>
<reference evidence="2 3" key="1">
    <citation type="submission" date="2023-07" db="EMBL/GenBank/DDBJ databases">
        <title>Sequencing the genomes of 1000 actinobacteria strains.</title>
        <authorList>
            <person name="Klenk H.-P."/>
        </authorList>
    </citation>
    <scope>NUCLEOTIDE SEQUENCE [LARGE SCALE GENOMIC DNA]</scope>
    <source>
        <strain evidence="2 3">DSM 46740</strain>
    </source>
</reference>
<dbReference type="InterPro" id="IPR013762">
    <property type="entry name" value="Integrase-like_cat_sf"/>
</dbReference>
<gene>
    <name evidence="2" type="ORF">J2853_004773</name>
</gene>
<sequence length="139" mass="15364">MVRCSPRPRGAPGNRAVPCPPEPVRILRAHLTAFPPARDGRLFIGINGGDLPTITYRRAWDRARVTTLTETEYASPLGKRIYDLRHACLSTWLNAGVPVTQVAHWAGHSVDVLLKIYAKCIVGQDEAAKRRISDALEGR</sequence>
<organism evidence="2 3">
    <name type="scientific">Streptosporangium lutulentum</name>
    <dbReference type="NCBI Taxonomy" id="1461250"/>
    <lineage>
        <taxon>Bacteria</taxon>
        <taxon>Bacillati</taxon>
        <taxon>Actinomycetota</taxon>
        <taxon>Actinomycetes</taxon>
        <taxon>Streptosporangiales</taxon>
        <taxon>Streptosporangiaceae</taxon>
        <taxon>Streptosporangium</taxon>
    </lineage>
</organism>
<dbReference type="EMBL" id="JAUSQU010000001">
    <property type="protein sequence ID" value="MDP9845562.1"/>
    <property type="molecule type" value="Genomic_DNA"/>
</dbReference>
<evidence type="ECO:0000313" key="2">
    <source>
        <dbReference type="EMBL" id="MDP9845562.1"/>
    </source>
</evidence>
<dbReference type="RefSeq" id="WP_307561296.1">
    <property type="nucleotide sequence ID" value="NZ_JAUSQU010000001.1"/>
</dbReference>
<dbReference type="Proteomes" id="UP001225356">
    <property type="component" value="Unassembled WGS sequence"/>
</dbReference>
<dbReference type="Gene3D" id="1.10.443.10">
    <property type="entry name" value="Intergrase catalytic core"/>
    <property type="match status" value="1"/>
</dbReference>
<name>A0ABT9QFL1_9ACTN</name>
<dbReference type="InterPro" id="IPR011010">
    <property type="entry name" value="DNA_brk_join_enz"/>
</dbReference>
<keyword evidence="3" id="KW-1185">Reference proteome</keyword>
<protein>
    <submittedName>
        <fullName evidence="2">Integrase</fullName>
    </submittedName>
</protein>
<evidence type="ECO:0000256" key="1">
    <source>
        <dbReference type="ARBA" id="ARBA00023172"/>
    </source>
</evidence>
<keyword evidence="1" id="KW-0233">DNA recombination</keyword>
<accession>A0ABT9QFL1</accession>
<dbReference type="SUPFAM" id="SSF56349">
    <property type="entry name" value="DNA breaking-rejoining enzymes"/>
    <property type="match status" value="1"/>
</dbReference>
<proteinExistence type="predicted"/>
<evidence type="ECO:0000313" key="3">
    <source>
        <dbReference type="Proteomes" id="UP001225356"/>
    </source>
</evidence>